<organism evidence="15 16">
    <name type="scientific">Magallana gigas</name>
    <name type="common">Pacific oyster</name>
    <name type="synonym">Crassostrea gigas</name>
    <dbReference type="NCBI Taxonomy" id="29159"/>
    <lineage>
        <taxon>Eukaryota</taxon>
        <taxon>Metazoa</taxon>
        <taxon>Spiralia</taxon>
        <taxon>Lophotrochozoa</taxon>
        <taxon>Mollusca</taxon>
        <taxon>Bivalvia</taxon>
        <taxon>Autobranchia</taxon>
        <taxon>Pteriomorphia</taxon>
        <taxon>Ostreida</taxon>
        <taxon>Ostreoidea</taxon>
        <taxon>Ostreidae</taxon>
        <taxon>Magallana</taxon>
    </lineage>
</organism>
<protein>
    <submittedName>
        <fullName evidence="15">Uncharacterized protein</fullName>
    </submittedName>
</protein>
<dbReference type="GO" id="GO:0008270">
    <property type="term" value="F:zinc ion binding"/>
    <property type="evidence" value="ECO:0007669"/>
    <property type="project" value="UniProtKB-KW"/>
</dbReference>
<keyword evidence="6" id="KW-0805">Transcription regulation</keyword>
<feature type="compositionally biased region" description="Polar residues" evidence="12">
    <location>
        <begin position="1983"/>
        <end position="2001"/>
    </location>
</feature>
<keyword evidence="16" id="KW-1185">Reference proteome</keyword>
<dbReference type="PROSITE" id="PS50157">
    <property type="entry name" value="ZINC_FINGER_C2H2_2"/>
    <property type="match status" value="2"/>
</dbReference>
<feature type="region of interest" description="Disordered" evidence="12">
    <location>
        <begin position="1450"/>
        <end position="1514"/>
    </location>
</feature>
<evidence type="ECO:0000256" key="2">
    <source>
        <dbReference type="ARBA" id="ARBA00022723"/>
    </source>
</evidence>
<feature type="region of interest" description="Disordered" evidence="12">
    <location>
        <begin position="744"/>
        <end position="823"/>
    </location>
</feature>
<feature type="compositionally biased region" description="Acidic residues" evidence="12">
    <location>
        <begin position="515"/>
        <end position="526"/>
    </location>
</feature>
<feature type="region of interest" description="Disordered" evidence="12">
    <location>
        <begin position="409"/>
        <end position="439"/>
    </location>
</feature>
<dbReference type="GO" id="GO:0001227">
    <property type="term" value="F:DNA-binding transcription repressor activity, RNA polymerase II-specific"/>
    <property type="evidence" value="ECO:0007669"/>
    <property type="project" value="TreeGrafter"/>
</dbReference>
<evidence type="ECO:0000256" key="10">
    <source>
        <dbReference type="ARBA" id="ARBA00023242"/>
    </source>
</evidence>
<keyword evidence="5" id="KW-0862">Zinc</keyword>
<dbReference type="SMART" id="SM00355">
    <property type="entry name" value="ZnF_C2H2"/>
    <property type="match status" value="7"/>
</dbReference>
<feature type="compositionally biased region" description="Basic and acidic residues" evidence="12">
    <location>
        <begin position="409"/>
        <end position="418"/>
    </location>
</feature>
<feature type="region of interest" description="Disordered" evidence="12">
    <location>
        <begin position="1544"/>
        <end position="1631"/>
    </location>
</feature>
<evidence type="ECO:0000256" key="3">
    <source>
        <dbReference type="ARBA" id="ARBA00022737"/>
    </source>
</evidence>
<evidence type="ECO:0000256" key="5">
    <source>
        <dbReference type="ARBA" id="ARBA00022833"/>
    </source>
</evidence>
<keyword evidence="2" id="KW-0479">Metal-binding</keyword>
<dbReference type="GO" id="GO:0000978">
    <property type="term" value="F:RNA polymerase II cis-regulatory region sequence-specific DNA binding"/>
    <property type="evidence" value="ECO:0007669"/>
    <property type="project" value="TreeGrafter"/>
</dbReference>
<feature type="domain" description="C2H2-type" evidence="13">
    <location>
        <begin position="1046"/>
        <end position="1069"/>
    </location>
</feature>
<evidence type="ECO:0000256" key="1">
    <source>
        <dbReference type="ARBA" id="ARBA00004123"/>
    </source>
</evidence>
<comment type="subcellular location">
    <subcellularLocation>
        <location evidence="1">Nucleus</location>
    </subcellularLocation>
</comment>
<feature type="compositionally biased region" description="Low complexity" evidence="12">
    <location>
        <begin position="1552"/>
        <end position="1595"/>
    </location>
</feature>
<feature type="region of interest" description="Disordered" evidence="12">
    <location>
        <begin position="650"/>
        <end position="677"/>
    </location>
</feature>
<dbReference type="EnsemblMetazoa" id="G15980.1">
    <property type="protein sequence ID" value="G15980.1:cds"/>
    <property type="gene ID" value="G15980"/>
</dbReference>
<dbReference type="PROSITE" id="PS00028">
    <property type="entry name" value="ZINC_FINGER_C2H2_1"/>
    <property type="match status" value="4"/>
</dbReference>
<feature type="compositionally biased region" description="Polar residues" evidence="12">
    <location>
        <begin position="1761"/>
        <end position="1772"/>
    </location>
</feature>
<feature type="domain" description="C2H2-type" evidence="13">
    <location>
        <begin position="259"/>
        <end position="286"/>
    </location>
</feature>
<feature type="region of interest" description="Disordered" evidence="12">
    <location>
        <begin position="300"/>
        <end position="328"/>
    </location>
</feature>
<feature type="region of interest" description="Disordered" evidence="12">
    <location>
        <begin position="460"/>
        <end position="538"/>
    </location>
</feature>
<feature type="compositionally biased region" description="Polar residues" evidence="12">
    <location>
        <begin position="744"/>
        <end position="768"/>
    </location>
</feature>
<evidence type="ECO:0000256" key="4">
    <source>
        <dbReference type="ARBA" id="ARBA00022771"/>
    </source>
</evidence>
<dbReference type="InterPro" id="IPR013087">
    <property type="entry name" value="Znf_C2H2_type"/>
</dbReference>
<evidence type="ECO:0000256" key="12">
    <source>
        <dbReference type="SAM" id="MobiDB-lite"/>
    </source>
</evidence>
<dbReference type="PANTHER" id="PTHR24399:SF70">
    <property type="entry name" value="C2H2-TYPE DOMAIN-CONTAINING PROTEIN"/>
    <property type="match status" value="1"/>
</dbReference>
<feature type="compositionally biased region" description="Polar residues" evidence="12">
    <location>
        <begin position="1"/>
        <end position="11"/>
    </location>
</feature>
<feature type="region of interest" description="Disordered" evidence="12">
    <location>
        <begin position="2041"/>
        <end position="2065"/>
    </location>
</feature>
<dbReference type="SUPFAM" id="SSF57716">
    <property type="entry name" value="Glucocorticoid receptor-like (DNA-binding domain)"/>
    <property type="match status" value="1"/>
</dbReference>
<dbReference type="InterPro" id="IPR001628">
    <property type="entry name" value="Znf_hrmn_rcpt"/>
</dbReference>
<dbReference type="PROSITE" id="PS51030">
    <property type="entry name" value="NUCLEAR_REC_DBD_2"/>
    <property type="match status" value="1"/>
</dbReference>
<feature type="region of interest" description="Disordered" evidence="12">
    <location>
        <begin position="1"/>
        <end position="43"/>
    </location>
</feature>
<evidence type="ECO:0000256" key="11">
    <source>
        <dbReference type="PROSITE-ProRule" id="PRU00042"/>
    </source>
</evidence>
<name>A0A8W8IYP3_MAGGI</name>
<evidence type="ECO:0000259" key="13">
    <source>
        <dbReference type="PROSITE" id="PS50157"/>
    </source>
</evidence>
<evidence type="ECO:0000256" key="9">
    <source>
        <dbReference type="ARBA" id="ARBA00023170"/>
    </source>
</evidence>
<feature type="compositionally biased region" description="Polar residues" evidence="12">
    <location>
        <begin position="659"/>
        <end position="677"/>
    </location>
</feature>
<dbReference type="GO" id="GO:0005654">
    <property type="term" value="C:nucleoplasm"/>
    <property type="evidence" value="ECO:0007669"/>
    <property type="project" value="TreeGrafter"/>
</dbReference>
<feature type="region of interest" description="Disordered" evidence="12">
    <location>
        <begin position="1693"/>
        <end position="1772"/>
    </location>
</feature>
<evidence type="ECO:0000256" key="7">
    <source>
        <dbReference type="ARBA" id="ARBA00023125"/>
    </source>
</evidence>
<feature type="region of interest" description="Disordered" evidence="12">
    <location>
        <begin position="874"/>
        <end position="935"/>
    </location>
</feature>
<evidence type="ECO:0000256" key="8">
    <source>
        <dbReference type="ARBA" id="ARBA00023163"/>
    </source>
</evidence>
<feature type="region of interest" description="Disordered" evidence="12">
    <location>
        <begin position="91"/>
        <end position="118"/>
    </location>
</feature>
<feature type="compositionally biased region" description="Polar residues" evidence="12">
    <location>
        <begin position="92"/>
        <end position="102"/>
    </location>
</feature>
<dbReference type="SMART" id="SM00399">
    <property type="entry name" value="ZnF_C4"/>
    <property type="match status" value="1"/>
</dbReference>
<feature type="compositionally biased region" description="Basic and acidic residues" evidence="12">
    <location>
        <begin position="1450"/>
        <end position="1462"/>
    </location>
</feature>
<feature type="compositionally biased region" description="Basic and acidic residues" evidence="12">
    <location>
        <begin position="426"/>
        <end position="438"/>
    </location>
</feature>
<keyword evidence="7" id="KW-0238">DNA-binding</keyword>
<reference evidence="15" key="1">
    <citation type="submission" date="2022-08" db="UniProtKB">
        <authorList>
            <consortium name="EnsemblMetazoa"/>
        </authorList>
    </citation>
    <scope>IDENTIFICATION</scope>
    <source>
        <strain evidence="15">05x7-T-G4-1.051#20</strain>
    </source>
</reference>
<feature type="compositionally biased region" description="Basic and acidic residues" evidence="12">
    <location>
        <begin position="1725"/>
        <end position="1743"/>
    </location>
</feature>
<evidence type="ECO:0000313" key="15">
    <source>
        <dbReference type="EnsemblMetazoa" id="G15980.1:cds"/>
    </source>
</evidence>
<proteinExistence type="predicted"/>
<keyword evidence="8" id="KW-0804">Transcription</keyword>
<feature type="compositionally biased region" description="Acidic residues" evidence="12">
    <location>
        <begin position="499"/>
        <end position="508"/>
    </location>
</feature>
<dbReference type="InterPro" id="IPR013088">
    <property type="entry name" value="Znf_NHR/GATA"/>
</dbReference>
<feature type="region of interest" description="Disordered" evidence="12">
    <location>
        <begin position="1983"/>
        <end position="2005"/>
    </location>
</feature>
<dbReference type="Gene3D" id="3.30.50.10">
    <property type="entry name" value="Erythroid Transcription Factor GATA-1, subunit A"/>
    <property type="match status" value="1"/>
</dbReference>
<evidence type="ECO:0000259" key="14">
    <source>
        <dbReference type="PROSITE" id="PS51030"/>
    </source>
</evidence>
<feature type="domain" description="Nuclear receptor" evidence="14">
    <location>
        <begin position="124"/>
        <end position="193"/>
    </location>
</feature>
<accession>A0A8W8IYP3</accession>
<feature type="compositionally biased region" description="Polar residues" evidence="12">
    <location>
        <begin position="776"/>
        <end position="793"/>
    </location>
</feature>
<keyword evidence="10" id="KW-0539">Nucleus</keyword>
<evidence type="ECO:0000313" key="16">
    <source>
        <dbReference type="Proteomes" id="UP000005408"/>
    </source>
</evidence>
<evidence type="ECO:0000256" key="6">
    <source>
        <dbReference type="ARBA" id="ARBA00023015"/>
    </source>
</evidence>
<feature type="compositionally biased region" description="Polar residues" evidence="12">
    <location>
        <begin position="1502"/>
        <end position="1514"/>
    </location>
</feature>
<dbReference type="PANTHER" id="PTHR24399">
    <property type="entry name" value="ZINC FINGER AND BTB DOMAIN-CONTAINING"/>
    <property type="match status" value="1"/>
</dbReference>
<feature type="compositionally biased region" description="Polar residues" evidence="12">
    <location>
        <begin position="1463"/>
        <end position="1477"/>
    </location>
</feature>
<feature type="compositionally biased region" description="Basic and acidic residues" evidence="12">
    <location>
        <begin position="915"/>
        <end position="935"/>
    </location>
</feature>
<feature type="compositionally biased region" description="Basic and acidic residues" evidence="12">
    <location>
        <begin position="813"/>
        <end position="823"/>
    </location>
</feature>
<keyword evidence="9" id="KW-0675">Receptor</keyword>
<feature type="compositionally biased region" description="Basic and acidic residues" evidence="12">
    <location>
        <begin position="894"/>
        <end position="907"/>
    </location>
</feature>
<dbReference type="Proteomes" id="UP000005408">
    <property type="component" value="Unassembled WGS sequence"/>
</dbReference>
<keyword evidence="3" id="KW-0677">Repeat</keyword>
<keyword evidence="4 11" id="KW-0863">Zinc-finger</keyword>
<sequence length="2065" mass="229041">MEQNVTNSTETECQRQIGKPSDSQHQSVESKNDTSKQQIKPSNVASLEAMHEDVICIEDEDKETVVSSKTDNKTALDKICCIINSAIEQDVTRSQTPESPSVSGGLPESGVNTVLSDETQPSDIKRCKVCKTTDRGKDPGGPACNSCSIFFKKCVEDGVKLTRHTVGATVCHCQLCRLLRCYFVGMEPKDSSFVVCLICGKAFLSWYFLKQHLGKCKKSTSAYYCANCEREFITECQHRLHKKSVFFCKKRDAESILKYKCDICWRSFSSLGVLIMHRYTHIKLDKEMLEMENSLEMHPFQNDPENPIVINDSNRSKARGNKQGDTWQGKKLNKNQMTLLSQLDCSLIDINQDEYLCLKNSSDPQCQKPENCDEMEDTEEILKPENVNLESRNTTQIVLSHEKNFGKDDTYLEKKTSGEGESSQVCKKDVGSDEKDLEPLDSCNGIRTLKENRPTIIIDEALQGRDNRGPDSSVTETKTSEKACSENLLESETMKDDLVVDDEEDENDYILVDFDSSDEDEKDGDVDDKNDSSENLETLPKVDAFTVKNETVFDSLTKTASTTEQEVSSPAFIEEEFLNPTLNYSTGGDDQLNETLPDNKDRVKEEILRNQCNGEIINQTNGEIKKNLSESKVPVNIKQESADWNEFSVSQEQIERKSQSSSLNADTASETSTSQSGSILELISAVLPSSSGESSLTSHQSRIQSLINQLGLKSKVEVTLSEDGTKKVELHFIVNDKMDLESQLAQTNDGSLSSTSKDTSNDEVSSTVPDDVDQCLASNGHSSSEQSLLSQVMQAPMNEPQTKEEALSSEVSSTKELKEETITESAKVLDKEYESGMDKMNTKSPLQETDESIMYGESNMREVATPDVIILSSDEEEESLVDSTIATTSPVSERPQKQLEMQPKKEGASIVDNSSAEKETDVTSKENLPESEKCVEESNSVDKFSLIRKYLNSKSVDLNEQPSVFSSQDSSNGKRRLSLKAAIPTDSGQKLSSTASSSQESNSKMGIECYKCYLCHNIYLDLQELKLHLYQSHSYYQYNENELNSFHCCHCGDEFDSVVKLSIHEMSVHGLKYSCPFCGVFQRSHEQFLKHFTCHFSLIVYYCDSCNREFSKHVRHGCPTSLSRAWKCFLCDRIFFDKENYCNHTVLQHSRLFKFTCKACLQNFGTSLALKVHRSSLDNTLDGVQVNIADTITLNANSMEVTVLKETPLTAMHRPYISTPLTSNKQKTTQEAGYTVKSYGNHASLDLSQLPKTLVSIGKKGKLASNIGKKCKLASSIEKKDELASNIEKKDELASNIEKKDELASNIGKEGELVKTCTAENVDGLGLPKITRPKKSIPYKGRSAASSSDSPLLVKKTSFCRIRNTPLIMKNVYKSTFTGDVEVVDRGDGDVETETQNKLDRVRAQQICTTINGQKVTITESKYEGEGNAFIHVSNLPNLHMLQSNRMSEKDCHVSLKRKSEDSGSSTSAIPNKQARQGLTVKGDQISAVEMDDPQKSKSTHGRNSTDAPDNNIISLPRLFNSEIERAYHVPNNGFTPEVIVLDEDEPDGSVTPSPGATASTSGATASTSGATSLTSGATASTGAISSTSASASPGESIEDSGEMPSSGNLSKEGKTEETLLSQNLHKRVPERKKRWCEDLSEEVEGVISNLLQFWKKSETITKPNESILLAKKSTVPSAASSISQEDKAKSVEVKSVVSNQHSSSKMSETVRKEMKRKNPLYPNDDIKKKRISEKEEKNEEKCQLGSISSGVDPEPRGVMENNTSPTPIPKETQNMFITKSVLSVIKSNPTLLKESHENLRKKALLPMHPYLKEFTKMTKWKSSSPIKALANVNALLHRRVPVNSLSKPPFSNHVEDQINNQKQKIFSDIIATLERIESLKNATSKETMQKLEADLSKRTLLSEENTSVKSACINDMASRDTMQKLKAELLKRTTLSEEQTSISEPTARTNLKDSKANEIHSAPITKTLEHQSEEVNNLVGKQVSTSEPVSKAPINQNEENGLTDEKATVYKPVSKPPVNHTKSELEDAVKRLSSVVQSISKGKIKELSLPESDGNNEAKKGQTD</sequence>